<evidence type="ECO:0000313" key="5">
    <source>
        <dbReference type="EMBL" id="RUL79794.1"/>
    </source>
</evidence>
<dbReference type="Pfam" id="PF12802">
    <property type="entry name" value="MarR_2"/>
    <property type="match status" value="1"/>
</dbReference>
<dbReference type="Proteomes" id="UP000274358">
    <property type="component" value="Unassembled WGS sequence"/>
</dbReference>
<accession>A0A3S0S303</accession>
<evidence type="ECO:0000256" key="2">
    <source>
        <dbReference type="ARBA" id="ARBA00023125"/>
    </source>
</evidence>
<dbReference type="InterPro" id="IPR036388">
    <property type="entry name" value="WH-like_DNA-bd_sf"/>
</dbReference>
<dbReference type="SUPFAM" id="SSF46785">
    <property type="entry name" value="Winged helix' DNA-binding domain"/>
    <property type="match status" value="1"/>
</dbReference>
<sequence>MKHDAPVDATHLRNQIMSVVRRLRSETQSGSIPLAQLTVLGAIDRLADQATPSALAAAERVRSSNLASLLRSMEESDLIRRVADTEDRRKIRVSLTRHGRAVLHQDRVRRDQWLAATIQACLTRAEQQLLAEAGALLDRIARA</sequence>
<comment type="caution">
    <text evidence="5">The sequence shown here is derived from an EMBL/GenBank/DDBJ whole genome shotgun (WGS) entry which is preliminary data.</text>
</comment>
<dbReference type="GO" id="GO:0003677">
    <property type="term" value="F:DNA binding"/>
    <property type="evidence" value="ECO:0007669"/>
    <property type="project" value="UniProtKB-KW"/>
</dbReference>
<dbReference type="PANTHER" id="PTHR39515">
    <property type="entry name" value="CONSERVED PROTEIN"/>
    <property type="match status" value="1"/>
</dbReference>
<evidence type="ECO:0000259" key="4">
    <source>
        <dbReference type="PROSITE" id="PS50995"/>
    </source>
</evidence>
<evidence type="ECO:0000256" key="1">
    <source>
        <dbReference type="ARBA" id="ARBA00023015"/>
    </source>
</evidence>
<dbReference type="Gene3D" id="1.10.287.100">
    <property type="match status" value="1"/>
</dbReference>
<dbReference type="GO" id="GO:0003700">
    <property type="term" value="F:DNA-binding transcription factor activity"/>
    <property type="evidence" value="ECO:0007669"/>
    <property type="project" value="InterPro"/>
</dbReference>
<gene>
    <name evidence="5" type="ORF">EKH80_00930</name>
</gene>
<dbReference type="PROSITE" id="PS01117">
    <property type="entry name" value="HTH_MARR_1"/>
    <property type="match status" value="1"/>
</dbReference>
<dbReference type="OrthoDB" id="5296557at2"/>
<keyword evidence="1" id="KW-0805">Transcription regulation</keyword>
<evidence type="ECO:0000313" key="6">
    <source>
        <dbReference type="Proteomes" id="UP000274358"/>
    </source>
</evidence>
<evidence type="ECO:0000256" key="3">
    <source>
        <dbReference type="ARBA" id="ARBA00023163"/>
    </source>
</evidence>
<dbReference type="InterPro" id="IPR000835">
    <property type="entry name" value="HTH_MarR-typ"/>
</dbReference>
<dbReference type="AlphaFoldDB" id="A0A3S0S303"/>
<dbReference type="EMBL" id="RYYV01000001">
    <property type="protein sequence ID" value="RUL79794.1"/>
    <property type="molecule type" value="Genomic_DNA"/>
</dbReference>
<keyword evidence="2" id="KW-0238">DNA-binding</keyword>
<proteinExistence type="predicted"/>
<name>A0A3S0S303_9GAMM</name>
<dbReference type="SMART" id="SM00347">
    <property type="entry name" value="HTH_MARR"/>
    <property type="match status" value="1"/>
</dbReference>
<reference evidence="5 6" key="1">
    <citation type="submission" date="2018-12" db="EMBL/GenBank/DDBJ databases">
        <title>Dyella dinghuensis sp. nov. DHOA06 and Dyella choica sp. nov. 4M-K27, isolated from forest soil.</title>
        <authorList>
            <person name="Qiu L.-H."/>
            <person name="Gao Z.-H."/>
        </authorList>
    </citation>
    <scope>NUCLEOTIDE SEQUENCE [LARGE SCALE GENOMIC DNA]</scope>
    <source>
        <strain evidence="5 6">4M-K27</strain>
    </source>
</reference>
<feature type="domain" description="HTH marR-type" evidence="4">
    <location>
        <begin position="9"/>
        <end position="142"/>
    </location>
</feature>
<organism evidence="5 6">
    <name type="scientific">Dyella choica</name>
    <dbReference type="NCBI Taxonomy" id="1927959"/>
    <lineage>
        <taxon>Bacteria</taxon>
        <taxon>Pseudomonadati</taxon>
        <taxon>Pseudomonadota</taxon>
        <taxon>Gammaproteobacteria</taxon>
        <taxon>Lysobacterales</taxon>
        <taxon>Rhodanobacteraceae</taxon>
        <taxon>Dyella</taxon>
    </lineage>
</organism>
<keyword evidence="3" id="KW-0804">Transcription</keyword>
<dbReference type="PROSITE" id="PS50995">
    <property type="entry name" value="HTH_MARR_2"/>
    <property type="match status" value="1"/>
</dbReference>
<dbReference type="RefSeq" id="WP_126682846.1">
    <property type="nucleotide sequence ID" value="NZ_RYYV01000001.1"/>
</dbReference>
<dbReference type="Gene3D" id="1.10.10.10">
    <property type="entry name" value="Winged helix-like DNA-binding domain superfamily/Winged helix DNA-binding domain"/>
    <property type="match status" value="1"/>
</dbReference>
<dbReference type="InterPro" id="IPR023187">
    <property type="entry name" value="Tscrpt_reg_MarR-type_CS"/>
</dbReference>
<dbReference type="PRINTS" id="PR00598">
    <property type="entry name" value="HTHMARR"/>
</dbReference>
<protein>
    <submittedName>
        <fullName evidence="5">MarR family transcriptional regulator</fullName>
    </submittedName>
</protein>
<dbReference type="InterPro" id="IPR052526">
    <property type="entry name" value="HTH-type_Bedaq_tolerance"/>
</dbReference>
<dbReference type="PANTHER" id="PTHR39515:SF2">
    <property type="entry name" value="HTH-TYPE TRANSCRIPTIONAL REGULATOR RV0880"/>
    <property type="match status" value="1"/>
</dbReference>
<keyword evidence="6" id="KW-1185">Reference proteome</keyword>
<dbReference type="InterPro" id="IPR036390">
    <property type="entry name" value="WH_DNA-bd_sf"/>
</dbReference>